<dbReference type="EMBL" id="JBHSAY010000005">
    <property type="protein sequence ID" value="MFC4130781.1"/>
    <property type="molecule type" value="Genomic_DNA"/>
</dbReference>
<dbReference type="SUPFAM" id="SSF55874">
    <property type="entry name" value="ATPase domain of HSP90 chaperone/DNA topoisomerase II/histidine kinase"/>
    <property type="match status" value="1"/>
</dbReference>
<dbReference type="RefSeq" id="WP_253757228.1">
    <property type="nucleotide sequence ID" value="NZ_JAMZDZ010000001.1"/>
</dbReference>
<organism evidence="12 13">
    <name type="scientific">Hamadaea flava</name>
    <dbReference type="NCBI Taxonomy" id="1742688"/>
    <lineage>
        <taxon>Bacteria</taxon>
        <taxon>Bacillati</taxon>
        <taxon>Actinomycetota</taxon>
        <taxon>Actinomycetes</taxon>
        <taxon>Micromonosporales</taxon>
        <taxon>Micromonosporaceae</taxon>
        <taxon>Hamadaea</taxon>
    </lineage>
</organism>
<dbReference type="InterPro" id="IPR036890">
    <property type="entry name" value="HATPase_C_sf"/>
</dbReference>
<evidence type="ECO:0000256" key="1">
    <source>
        <dbReference type="ARBA" id="ARBA00000085"/>
    </source>
</evidence>
<keyword evidence="4" id="KW-0808">Transferase</keyword>
<evidence type="ECO:0000256" key="10">
    <source>
        <dbReference type="SAM" id="Phobius"/>
    </source>
</evidence>
<dbReference type="Proteomes" id="UP001595816">
    <property type="component" value="Unassembled WGS sequence"/>
</dbReference>
<feature type="transmembrane region" description="Helical" evidence="10">
    <location>
        <begin position="71"/>
        <end position="96"/>
    </location>
</feature>
<proteinExistence type="predicted"/>
<keyword evidence="10" id="KW-0812">Transmembrane</keyword>
<keyword evidence="6 12" id="KW-0418">Kinase</keyword>
<feature type="coiled-coil region" evidence="9">
    <location>
        <begin position="99"/>
        <end position="133"/>
    </location>
</feature>
<dbReference type="Gene3D" id="1.20.5.1930">
    <property type="match status" value="1"/>
</dbReference>
<dbReference type="Pfam" id="PF07730">
    <property type="entry name" value="HisKA_3"/>
    <property type="match status" value="1"/>
</dbReference>
<gene>
    <name evidence="12" type="ORF">ACFOZ4_09220</name>
</gene>
<keyword evidence="8" id="KW-0902">Two-component regulatory system</keyword>
<feature type="transmembrane region" description="Helical" evidence="10">
    <location>
        <begin position="12"/>
        <end position="30"/>
    </location>
</feature>
<evidence type="ECO:0000256" key="8">
    <source>
        <dbReference type="ARBA" id="ARBA00023012"/>
    </source>
</evidence>
<dbReference type="EC" id="2.7.13.3" evidence="2"/>
<dbReference type="InterPro" id="IPR050482">
    <property type="entry name" value="Sensor_HK_TwoCompSys"/>
</dbReference>
<dbReference type="Gene3D" id="3.30.565.10">
    <property type="entry name" value="Histidine kinase-like ATPase, C-terminal domain"/>
    <property type="match status" value="1"/>
</dbReference>
<feature type="domain" description="Signal transduction histidine kinase subgroup 3 dimerisation and phosphoacceptor" evidence="11">
    <location>
        <begin position="125"/>
        <end position="190"/>
    </location>
</feature>
<keyword evidence="10" id="KW-0472">Membrane</keyword>
<keyword evidence="13" id="KW-1185">Reference proteome</keyword>
<comment type="caution">
    <text evidence="12">The sequence shown here is derived from an EMBL/GenBank/DDBJ whole genome shotgun (WGS) entry which is preliminary data.</text>
</comment>
<keyword evidence="5" id="KW-0547">Nucleotide-binding</keyword>
<dbReference type="InterPro" id="IPR011712">
    <property type="entry name" value="Sig_transdc_His_kin_sub3_dim/P"/>
</dbReference>
<evidence type="ECO:0000256" key="7">
    <source>
        <dbReference type="ARBA" id="ARBA00022840"/>
    </source>
</evidence>
<dbReference type="CDD" id="cd16917">
    <property type="entry name" value="HATPase_UhpB-NarQ-NarX-like"/>
    <property type="match status" value="1"/>
</dbReference>
<evidence type="ECO:0000259" key="11">
    <source>
        <dbReference type="Pfam" id="PF07730"/>
    </source>
</evidence>
<dbReference type="PANTHER" id="PTHR24421">
    <property type="entry name" value="NITRATE/NITRITE SENSOR PROTEIN NARX-RELATED"/>
    <property type="match status" value="1"/>
</dbReference>
<keyword evidence="7" id="KW-0067">ATP-binding</keyword>
<evidence type="ECO:0000313" key="13">
    <source>
        <dbReference type="Proteomes" id="UP001595816"/>
    </source>
</evidence>
<reference evidence="13" key="1">
    <citation type="journal article" date="2019" name="Int. J. Syst. Evol. Microbiol.">
        <title>The Global Catalogue of Microorganisms (GCM) 10K type strain sequencing project: providing services to taxonomists for standard genome sequencing and annotation.</title>
        <authorList>
            <consortium name="The Broad Institute Genomics Platform"/>
            <consortium name="The Broad Institute Genome Sequencing Center for Infectious Disease"/>
            <person name="Wu L."/>
            <person name="Ma J."/>
        </authorList>
    </citation>
    <scope>NUCLEOTIDE SEQUENCE [LARGE SCALE GENOMIC DNA]</scope>
    <source>
        <strain evidence="13">CGMCC 4.7289</strain>
    </source>
</reference>
<evidence type="ECO:0000256" key="9">
    <source>
        <dbReference type="SAM" id="Coils"/>
    </source>
</evidence>
<evidence type="ECO:0000256" key="3">
    <source>
        <dbReference type="ARBA" id="ARBA00022553"/>
    </source>
</evidence>
<dbReference type="GO" id="GO:0016301">
    <property type="term" value="F:kinase activity"/>
    <property type="evidence" value="ECO:0007669"/>
    <property type="project" value="UniProtKB-KW"/>
</dbReference>
<evidence type="ECO:0000256" key="6">
    <source>
        <dbReference type="ARBA" id="ARBA00022777"/>
    </source>
</evidence>
<dbReference type="PANTHER" id="PTHR24421:SF10">
    <property type="entry name" value="NITRATE_NITRITE SENSOR PROTEIN NARQ"/>
    <property type="match status" value="1"/>
</dbReference>
<keyword evidence="10" id="KW-1133">Transmembrane helix</keyword>
<evidence type="ECO:0000256" key="5">
    <source>
        <dbReference type="ARBA" id="ARBA00022741"/>
    </source>
</evidence>
<name>A0ABV8LIN7_9ACTN</name>
<protein>
    <recommendedName>
        <fullName evidence="2">histidine kinase</fullName>
        <ecNumber evidence="2">2.7.13.3</ecNumber>
    </recommendedName>
</protein>
<feature type="transmembrane region" description="Helical" evidence="10">
    <location>
        <begin position="42"/>
        <end position="59"/>
    </location>
</feature>
<keyword evidence="9" id="KW-0175">Coiled coil</keyword>
<comment type="catalytic activity">
    <reaction evidence="1">
        <text>ATP + protein L-histidine = ADP + protein N-phospho-L-histidine.</text>
        <dbReference type="EC" id="2.7.13.3"/>
    </reaction>
</comment>
<evidence type="ECO:0000256" key="4">
    <source>
        <dbReference type="ARBA" id="ARBA00022679"/>
    </source>
</evidence>
<accession>A0ABV8LIN7</accession>
<evidence type="ECO:0000313" key="12">
    <source>
        <dbReference type="EMBL" id="MFC4130781.1"/>
    </source>
</evidence>
<evidence type="ECO:0000256" key="2">
    <source>
        <dbReference type="ARBA" id="ARBA00012438"/>
    </source>
</evidence>
<keyword evidence="3" id="KW-0597">Phosphoprotein</keyword>
<sequence>MEHPERWRGRPRGWPIGLALLQTFIALAVSGVRQVPVTTVQLGLLVAGPLALLLLRRWAVVASTATGLINVAYLLLGFPFPAIIPSTFTAIASPFARARREAYRRYQAEEQRRRSEEEKREAADERVRIARELHDVLAHSLSLINVRASVALEVMEVQPQEIRPALQAIKQASRDGLAEVRSVLAGLHPDGAPRSPTPDLSRVDDLIRQAEAAGLKVETETLGRRPDLPATVELSAYRIIQEALTNVMRHSSARTATLVIQYAARAVTVGVADPGPASPKPAGHEGGHGLVGIQERAASVGGVATARPDGQGGFEVMAVFPR</sequence>